<reference evidence="2" key="1">
    <citation type="journal article" date="2012" name="Science">
        <title>Fermentation, hydrogen, and sulfur metabolism in multiple uncultivated bacterial phyla.</title>
        <authorList>
            <person name="Wrighton K.C."/>
            <person name="Thomas B.C."/>
            <person name="Sharon I."/>
            <person name="Miller C.S."/>
            <person name="Castelle C.J."/>
            <person name="VerBerkmoes N.C."/>
            <person name="Wilkins M.J."/>
            <person name="Hettich R.L."/>
            <person name="Lipton M.S."/>
            <person name="Williams K.H."/>
            <person name="Long P.E."/>
            <person name="Banfield J.F."/>
        </authorList>
    </citation>
    <scope>NUCLEOTIDE SEQUENCE [LARGE SCALE GENOMIC DNA]</scope>
</reference>
<dbReference type="AlphaFoldDB" id="K2A2T1"/>
<comment type="caution">
    <text evidence="2">The sequence shown here is derived from an EMBL/GenBank/DDBJ whole genome shotgun (WGS) entry which is preliminary data.</text>
</comment>
<dbReference type="EMBL" id="AMFJ01028910">
    <property type="protein sequence ID" value="EKD44324.1"/>
    <property type="molecule type" value="Genomic_DNA"/>
</dbReference>
<protein>
    <submittedName>
        <fullName evidence="2">Uncharacterized protein</fullName>
    </submittedName>
</protein>
<name>K2A2T1_9BACT</name>
<evidence type="ECO:0000313" key="2">
    <source>
        <dbReference type="EMBL" id="EKD44324.1"/>
    </source>
</evidence>
<accession>K2A2T1</accession>
<gene>
    <name evidence="2" type="ORF">ACD_71C00179G0019</name>
</gene>
<sequence length="110" mass="13212">MADGEKTESGLPSPEASKTEEEIDIYSPEITKRVIALVEKTDLPEIIKQYVIRHIDEWDRAELVRLLSEYFERNRIIREQEEKDKRDFEESRRKLIEMLELDVKYKGDIW</sequence>
<organism evidence="2">
    <name type="scientific">uncultured bacterium</name>
    <name type="common">gcode 4</name>
    <dbReference type="NCBI Taxonomy" id="1234023"/>
    <lineage>
        <taxon>Bacteria</taxon>
        <taxon>environmental samples</taxon>
    </lineage>
</organism>
<feature type="region of interest" description="Disordered" evidence="1">
    <location>
        <begin position="1"/>
        <end position="23"/>
    </location>
</feature>
<evidence type="ECO:0000256" key="1">
    <source>
        <dbReference type="SAM" id="MobiDB-lite"/>
    </source>
</evidence>
<proteinExistence type="predicted"/>